<name>A0A6J4TLW1_9ACTN</name>
<organism evidence="1">
    <name type="scientific">uncultured Solirubrobacteraceae bacterium</name>
    <dbReference type="NCBI Taxonomy" id="1162706"/>
    <lineage>
        <taxon>Bacteria</taxon>
        <taxon>Bacillati</taxon>
        <taxon>Actinomycetota</taxon>
        <taxon>Thermoleophilia</taxon>
        <taxon>Solirubrobacterales</taxon>
        <taxon>Solirubrobacteraceae</taxon>
        <taxon>environmental samples</taxon>
    </lineage>
</organism>
<evidence type="ECO:0000313" key="1">
    <source>
        <dbReference type="EMBL" id="CAA9526746.1"/>
    </source>
</evidence>
<sequence>MTEPREKPDAGRRTWTTPTLTVHGDVAKLTAQDILAIPDGGAGSS</sequence>
<proteinExistence type="predicted"/>
<gene>
    <name evidence="1" type="ORF">AVDCRST_MAG85-3302</name>
</gene>
<dbReference type="EMBL" id="CADCVT010000365">
    <property type="protein sequence ID" value="CAA9526746.1"/>
    <property type="molecule type" value="Genomic_DNA"/>
</dbReference>
<dbReference type="AlphaFoldDB" id="A0A6J4TLW1"/>
<protein>
    <submittedName>
        <fullName evidence="1">Uncharacterized protein</fullName>
    </submittedName>
</protein>
<accession>A0A6J4TLW1</accession>
<reference evidence="1" key="1">
    <citation type="submission" date="2020-02" db="EMBL/GenBank/DDBJ databases">
        <authorList>
            <person name="Meier V. D."/>
        </authorList>
    </citation>
    <scope>NUCLEOTIDE SEQUENCE</scope>
    <source>
        <strain evidence="1">AVDCRST_MAG85</strain>
    </source>
</reference>